<keyword evidence="3" id="KW-1185">Reference proteome</keyword>
<dbReference type="HOGENOM" id="CLU_077601_4_2_11"/>
<evidence type="ECO:0000313" key="2">
    <source>
        <dbReference type="EMBL" id="AGG67152.1"/>
    </source>
</evidence>
<dbReference type="InterPro" id="IPR016047">
    <property type="entry name" value="M23ase_b-sheet_dom"/>
</dbReference>
<proteinExistence type="predicted"/>
<feature type="domain" description="M23ase beta-sheet core" evidence="1">
    <location>
        <begin position="14"/>
        <end position="105"/>
    </location>
</feature>
<sequence length="120" mass="12793">MRSFEKPEQNWLPGHRGVDLSLDIGDPVMTAGDGVIAFSGIVVGTPTISIDHPDGVRTTYQPVHSHVSVGQVVSEGEIIGTLGHPTTAFSGLQWGAKVGEDYLNPISLLPRPTIRIKPLS</sequence>
<dbReference type="PANTHER" id="PTHR21666">
    <property type="entry name" value="PEPTIDASE-RELATED"/>
    <property type="match status" value="1"/>
</dbReference>
<dbReference type="SUPFAM" id="SSF51261">
    <property type="entry name" value="Duplicated hybrid motif"/>
    <property type="match status" value="1"/>
</dbReference>
<dbReference type="Gene3D" id="2.70.70.10">
    <property type="entry name" value="Glucose Permease (Domain IIA)"/>
    <property type="match status" value="1"/>
</dbReference>
<dbReference type="InterPro" id="IPR050570">
    <property type="entry name" value="Cell_wall_metabolism_enzyme"/>
</dbReference>
<dbReference type="AlphaFoldDB" id="M1UUW5"/>
<dbReference type="Proteomes" id="UP000011760">
    <property type="component" value="Chromosome"/>
</dbReference>
<reference evidence="2 3" key="1">
    <citation type="submission" date="2013-02" db="EMBL/GenBank/DDBJ databases">
        <title>The complete genome sequence of Corynebacterium callunae DSM 20147.</title>
        <authorList>
            <person name="Ruckert C."/>
            <person name="Albersmeier A."/>
            <person name="Kalinowski J."/>
        </authorList>
    </citation>
    <scope>NUCLEOTIDE SEQUENCE [LARGE SCALE GENOMIC DNA]</scope>
    <source>
        <strain evidence="2 3">DSM 20147</strain>
    </source>
</reference>
<dbReference type="KEGG" id="ccn:H924_08560"/>
<dbReference type="eggNOG" id="COG0739">
    <property type="taxonomic scope" value="Bacteria"/>
</dbReference>
<evidence type="ECO:0000259" key="1">
    <source>
        <dbReference type="Pfam" id="PF01551"/>
    </source>
</evidence>
<dbReference type="Pfam" id="PF01551">
    <property type="entry name" value="Peptidase_M23"/>
    <property type="match status" value="1"/>
</dbReference>
<protein>
    <recommendedName>
        <fullName evidence="1">M23ase beta-sheet core domain-containing protein</fullName>
    </recommendedName>
</protein>
<dbReference type="EMBL" id="CP004354">
    <property type="protein sequence ID" value="AGG67152.1"/>
    <property type="molecule type" value="Genomic_DNA"/>
</dbReference>
<dbReference type="CDD" id="cd12797">
    <property type="entry name" value="M23_peptidase"/>
    <property type="match status" value="1"/>
</dbReference>
<accession>M1UUW5</accession>
<dbReference type="InterPro" id="IPR011055">
    <property type="entry name" value="Dup_hybrid_motif"/>
</dbReference>
<dbReference type="GO" id="GO:0004222">
    <property type="term" value="F:metalloendopeptidase activity"/>
    <property type="evidence" value="ECO:0007669"/>
    <property type="project" value="TreeGrafter"/>
</dbReference>
<dbReference type="STRING" id="1121353.H924_08560"/>
<dbReference type="PANTHER" id="PTHR21666:SF270">
    <property type="entry name" value="MUREIN HYDROLASE ACTIVATOR ENVC"/>
    <property type="match status" value="1"/>
</dbReference>
<organism evidence="2 3">
    <name type="scientific">Corynebacterium callunae DSM 20147</name>
    <dbReference type="NCBI Taxonomy" id="1121353"/>
    <lineage>
        <taxon>Bacteria</taxon>
        <taxon>Bacillati</taxon>
        <taxon>Actinomycetota</taxon>
        <taxon>Actinomycetes</taxon>
        <taxon>Mycobacteriales</taxon>
        <taxon>Corynebacteriaceae</taxon>
        <taxon>Corynebacterium</taxon>
    </lineage>
</organism>
<name>M1UUW5_9CORY</name>
<evidence type="ECO:0000313" key="3">
    <source>
        <dbReference type="Proteomes" id="UP000011760"/>
    </source>
</evidence>
<dbReference type="PATRIC" id="fig|1121353.3.peg.1744"/>
<gene>
    <name evidence="2" type="ORF">H924_08560</name>
</gene>